<reference evidence="2" key="1">
    <citation type="submission" date="2016-10" db="EMBL/GenBank/DDBJ databases">
        <authorList>
            <person name="de Groot N.N."/>
        </authorList>
    </citation>
    <scope>NUCLEOTIDE SEQUENCE [LARGE SCALE GENOMIC DNA]</scope>
    <source>
        <strain evidence="2">CGMCC 1.10697</strain>
    </source>
</reference>
<dbReference type="SUPFAM" id="SSF53448">
    <property type="entry name" value="Nucleotide-diphospho-sugar transferases"/>
    <property type="match status" value="1"/>
</dbReference>
<dbReference type="PANTHER" id="PTHR36529">
    <property type="entry name" value="SLL1095 PROTEIN"/>
    <property type="match status" value="1"/>
</dbReference>
<dbReference type="EMBL" id="FOKC01000005">
    <property type="protein sequence ID" value="SFB22365.1"/>
    <property type="molecule type" value="Genomic_DNA"/>
</dbReference>
<keyword evidence="4" id="KW-1185">Reference proteome</keyword>
<dbReference type="STRING" id="748909.SAMN05192575_105157"/>
<evidence type="ECO:0000313" key="4">
    <source>
        <dbReference type="Proteomes" id="UP000233565"/>
    </source>
</evidence>
<reference evidence="1 4" key="2">
    <citation type="submission" date="2017-12" db="EMBL/GenBank/DDBJ databases">
        <title>Pharmacopeia of the Arctic Ocean.</title>
        <authorList>
            <person name="Collins E."/>
            <person name="Ducluzeau A.-L."/>
        </authorList>
    </citation>
    <scope>NUCLEOTIDE SEQUENCE [LARGE SCALE GENOMIC DNA]</scope>
    <source>
        <strain evidence="1 4">DSM 23325</strain>
    </source>
</reference>
<dbReference type="Gene3D" id="3.90.550.10">
    <property type="entry name" value="Spore Coat Polysaccharide Biosynthesis Protein SpsA, Chain A"/>
    <property type="match status" value="1"/>
</dbReference>
<dbReference type="Proteomes" id="UP000199113">
    <property type="component" value="Unassembled WGS sequence"/>
</dbReference>
<dbReference type="Pfam" id="PF09837">
    <property type="entry name" value="DUF2064"/>
    <property type="match status" value="1"/>
</dbReference>
<gene>
    <name evidence="1" type="ORF">CXG46_12220</name>
    <name evidence="2" type="ORF">SAMN05192575_105157</name>
</gene>
<sequence>MKVLIVAKAPVPGRVKTRLGARIGHDAAASLAAAALLDTLEACRAAGAEGHLSLAGDLRDAVDNEAISAALEGWTVSPQRGDTFAERLVAAHRDAGTGPVVQVGMDTPHVTAAALTAAAEGLDDHDAVLGPATDGGWWALARRDPEVVRHVAQVEMSTSSTYVDTRAALELAGCRVGHVPAMTDVDTVADADLVAAGWPHTRFARAWRTTAVAR</sequence>
<dbReference type="InterPro" id="IPR018641">
    <property type="entry name" value="Trfase_1_rSAM/seldom-assoc"/>
</dbReference>
<accession>A0A1I0Z9P8</accession>
<protein>
    <submittedName>
        <fullName evidence="1">DUF2064 domain-containing protein</fullName>
    </submittedName>
</protein>
<dbReference type="AlphaFoldDB" id="A0A1I0Z9P8"/>
<dbReference type="RefSeq" id="WP_091198955.1">
    <property type="nucleotide sequence ID" value="NZ_FOKC01000005.1"/>
</dbReference>
<dbReference type="Proteomes" id="UP000233565">
    <property type="component" value="Unassembled WGS sequence"/>
</dbReference>
<evidence type="ECO:0000313" key="3">
    <source>
        <dbReference type="Proteomes" id="UP000199113"/>
    </source>
</evidence>
<name>A0A1I0Z9P8_9ACTN</name>
<evidence type="ECO:0000313" key="2">
    <source>
        <dbReference type="EMBL" id="SFB22365.1"/>
    </source>
</evidence>
<dbReference type="EMBL" id="PJBV01000017">
    <property type="protein sequence ID" value="PKH40743.1"/>
    <property type="molecule type" value="Genomic_DNA"/>
</dbReference>
<evidence type="ECO:0000313" key="1">
    <source>
        <dbReference type="EMBL" id="PKH40743.1"/>
    </source>
</evidence>
<dbReference type="InterPro" id="IPR029044">
    <property type="entry name" value="Nucleotide-diphossugar_trans"/>
</dbReference>
<dbReference type="OrthoDB" id="9798250at2"/>
<proteinExistence type="predicted"/>
<organism evidence="2 3">
    <name type="scientific">Nocardioides alpinus</name>
    <dbReference type="NCBI Taxonomy" id="748909"/>
    <lineage>
        <taxon>Bacteria</taxon>
        <taxon>Bacillati</taxon>
        <taxon>Actinomycetota</taxon>
        <taxon>Actinomycetes</taxon>
        <taxon>Propionibacteriales</taxon>
        <taxon>Nocardioidaceae</taxon>
        <taxon>Nocardioides</taxon>
    </lineage>
</organism>
<dbReference type="PANTHER" id="PTHR36529:SF1">
    <property type="entry name" value="GLYCOSYLTRANSFERASE"/>
    <property type="match status" value="1"/>
</dbReference>